<feature type="transmembrane region" description="Helical" evidence="2">
    <location>
        <begin position="62"/>
        <end position="82"/>
    </location>
</feature>
<evidence type="ECO:0000256" key="1">
    <source>
        <dbReference type="SAM" id="MobiDB-lite"/>
    </source>
</evidence>
<dbReference type="RefSeq" id="WP_098455448.1">
    <property type="nucleotide sequence ID" value="NZ_PDJG01000001.1"/>
</dbReference>
<name>A0A2A9E6Y3_9MICO</name>
<feature type="transmembrane region" description="Helical" evidence="2">
    <location>
        <begin position="389"/>
        <end position="411"/>
    </location>
</feature>
<dbReference type="EMBL" id="PDJG01000001">
    <property type="protein sequence ID" value="PFG34406.1"/>
    <property type="molecule type" value="Genomic_DNA"/>
</dbReference>
<sequence length="573" mass="60066">MIVQPVGAPAGRGAHGSLRRPPSGPLFPVRYTPADPIVGMLVLLGVGALSIAGSVATGALGWLLVGIPLVLLVVVVAARWVLRARNLPRLPAPAVRRIGGTAWTAVLPEPSERVLQLATMLVSVVPFVWGAALVAAQSPGAAVLLLLVPLSAARATLRIARGRAVPLVALSPDHLMYQRDGQRSVLRWADVLDVFPASEPETATIQTSREAIEVSGAGSRRRRRYPGLGSSSILFIRTQDLALDGPSLSSVLAHYVASPAERSDLGTARSLPTIDRLERATPVLPASRPTLALAPRASGARPVRRRPGEPTGAPGLVLAAAAVALGLVLVVSAQNDGADGNAWLGGLLAAAGLSTPVARLLRHGRRSPPPPRLRTSGVRQSTIVERDPVRFYAGFVPYVVCAAYTAVWAVLAGPSDAATGSTITLVALVLAGPLGVLATRSLTPGSLVLDDVGVVYRSRGQRSRIRWDEIGHVFVGDDPTSVHVLSRSGTWFRHINTPGLWSSEGGVTPGSATVATDGMCLDGPGLATLLHACAESAERRRELGTDASLRFVDRLLNDEQRARRVIQTRGDGT</sequence>
<feature type="transmembrane region" description="Helical" evidence="2">
    <location>
        <begin position="342"/>
        <end position="361"/>
    </location>
</feature>
<evidence type="ECO:0000256" key="2">
    <source>
        <dbReference type="SAM" id="Phobius"/>
    </source>
</evidence>
<comment type="caution">
    <text evidence="3">The sequence shown here is derived from an EMBL/GenBank/DDBJ whole genome shotgun (WGS) entry which is preliminary data.</text>
</comment>
<keyword evidence="4" id="KW-1185">Reference proteome</keyword>
<gene>
    <name evidence="3" type="ORF">ATL42_2316</name>
</gene>
<evidence type="ECO:0000313" key="4">
    <source>
        <dbReference type="Proteomes" id="UP000225548"/>
    </source>
</evidence>
<keyword evidence="2" id="KW-0472">Membrane</keyword>
<reference evidence="3 4" key="1">
    <citation type="submission" date="2017-10" db="EMBL/GenBank/DDBJ databases">
        <title>Sequencing the genomes of 1000 actinobacteria strains.</title>
        <authorList>
            <person name="Klenk H.-P."/>
        </authorList>
    </citation>
    <scope>NUCLEOTIDE SEQUENCE [LARGE SCALE GENOMIC DNA]</scope>
    <source>
        <strain evidence="3 4">DSM 18966</strain>
    </source>
</reference>
<feature type="region of interest" description="Disordered" evidence="1">
    <location>
        <begin position="1"/>
        <end position="21"/>
    </location>
</feature>
<keyword evidence="2" id="KW-0812">Transmembrane</keyword>
<feature type="transmembrane region" description="Helical" evidence="2">
    <location>
        <begin position="417"/>
        <end position="437"/>
    </location>
</feature>
<feature type="transmembrane region" description="Helical" evidence="2">
    <location>
        <begin position="311"/>
        <end position="330"/>
    </location>
</feature>
<organism evidence="3 4">
    <name type="scientific">Sanguibacter antarcticus</name>
    <dbReference type="NCBI Taxonomy" id="372484"/>
    <lineage>
        <taxon>Bacteria</taxon>
        <taxon>Bacillati</taxon>
        <taxon>Actinomycetota</taxon>
        <taxon>Actinomycetes</taxon>
        <taxon>Micrococcales</taxon>
        <taxon>Sanguibacteraceae</taxon>
        <taxon>Sanguibacter</taxon>
    </lineage>
</organism>
<dbReference type="AlphaFoldDB" id="A0A2A9E6Y3"/>
<protein>
    <submittedName>
        <fullName evidence="3">Uncharacterized protein</fullName>
    </submittedName>
</protein>
<accession>A0A2A9E6Y3</accession>
<feature type="transmembrane region" description="Helical" evidence="2">
    <location>
        <begin position="37"/>
        <end position="56"/>
    </location>
</feature>
<keyword evidence="2" id="KW-1133">Transmembrane helix</keyword>
<dbReference type="Proteomes" id="UP000225548">
    <property type="component" value="Unassembled WGS sequence"/>
</dbReference>
<proteinExistence type="predicted"/>
<evidence type="ECO:0000313" key="3">
    <source>
        <dbReference type="EMBL" id="PFG34406.1"/>
    </source>
</evidence>